<reference evidence="3 4" key="1">
    <citation type="submission" date="2020-01" db="EMBL/GenBank/DDBJ databases">
        <title>Ponticoccus aerotolerans gen. nov., sp. nov., an anaerobic bacterium and proposal of Ponticoccusceae fam. nov., Ponticoccusles ord. nov. and Ponticoccuse classis nov. in the phylum Kiritimatiellaeota.</title>
        <authorList>
            <person name="Zhou L.Y."/>
            <person name="Du Z.J."/>
        </authorList>
    </citation>
    <scope>NUCLEOTIDE SEQUENCE [LARGE SCALE GENOMIC DNA]</scope>
    <source>
        <strain evidence="3 4">S-5007</strain>
    </source>
</reference>
<evidence type="ECO:0000259" key="2">
    <source>
        <dbReference type="Pfam" id="PF07885"/>
    </source>
</evidence>
<dbReference type="EMBL" id="CP047593">
    <property type="protein sequence ID" value="QHI69546.1"/>
    <property type="molecule type" value="Genomic_DNA"/>
</dbReference>
<feature type="transmembrane region" description="Helical" evidence="1">
    <location>
        <begin position="303"/>
        <end position="320"/>
    </location>
</feature>
<keyword evidence="1" id="KW-1133">Transmembrane helix</keyword>
<dbReference type="PANTHER" id="PTHR14136:SF17">
    <property type="entry name" value="BTB_POZ DOMAIN-CONTAINING PROTEIN KCTD9"/>
    <property type="match status" value="1"/>
</dbReference>
<dbReference type="InterPro" id="IPR051082">
    <property type="entry name" value="Pentapeptide-BTB/POZ_domain"/>
</dbReference>
<proteinExistence type="predicted"/>
<gene>
    <name evidence="3" type="ORF">GT409_08775</name>
</gene>
<dbReference type="Pfam" id="PF00805">
    <property type="entry name" value="Pentapeptide"/>
    <property type="match status" value="3"/>
</dbReference>
<protein>
    <recommendedName>
        <fullName evidence="2">Potassium channel domain-containing protein</fullName>
    </recommendedName>
</protein>
<evidence type="ECO:0000313" key="4">
    <source>
        <dbReference type="Proteomes" id="UP000464954"/>
    </source>
</evidence>
<dbReference type="SUPFAM" id="SSF141571">
    <property type="entry name" value="Pentapeptide repeat-like"/>
    <property type="match status" value="1"/>
</dbReference>
<evidence type="ECO:0000313" key="3">
    <source>
        <dbReference type="EMBL" id="QHI69546.1"/>
    </source>
</evidence>
<feature type="transmembrane region" description="Helical" evidence="1">
    <location>
        <begin position="326"/>
        <end position="352"/>
    </location>
</feature>
<evidence type="ECO:0000256" key="1">
    <source>
        <dbReference type="SAM" id="Phobius"/>
    </source>
</evidence>
<dbReference type="Gene3D" id="1.10.287.70">
    <property type="match status" value="1"/>
</dbReference>
<keyword evidence="4" id="KW-1185">Reference proteome</keyword>
<accession>A0A6P1MD75</accession>
<dbReference type="RefSeq" id="WP_160628728.1">
    <property type="nucleotide sequence ID" value="NZ_CP047593.1"/>
</dbReference>
<dbReference type="Pfam" id="PF07885">
    <property type="entry name" value="Ion_trans_2"/>
    <property type="match status" value="1"/>
</dbReference>
<keyword evidence="1" id="KW-0812">Transmembrane</keyword>
<feature type="domain" description="Potassium channel" evidence="2">
    <location>
        <begin position="273"/>
        <end position="356"/>
    </location>
</feature>
<dbReference type="InterPro" id="IPR013099">
    <property type="entry name" value="K_chnl_dom"/>
</dbReference>
<dbReference type="InterPro" id="IPR001646">
    <property type="entry name" value="5peptide_repeat"/>
</dbReference>
<dbReference type="Gene3D" id="2.160.20.80">
    <property type="entry name" value="E3 ubiquitin-protein ligase SopA"/>
    <property type="match status" value="1"/>
</dbReference>
<dbReference type="AlphaFoldDB" id="A0A6P1MD75"/>
<dbReference type="SUPFAM" id="SSF81324">
    <property type="entry name" value="Voltage-gated potassium channels"/>
    <property type="match status" value="1"/>
</dbReference>
<dbReference type="KEGG" id="taer:GT409_08775"/>
<sequence length="360" mass="40093">MANPEHLEILNQGVEAWNQWRDQNDLICPDLSGVDLNQAVPRNLSTWKNGAPLWDTEAECFTSYLDLSGINLQRANLQGSFMDVVNLKNANLIRANLSKASLDGACLAHANLRRADLSEAGLIKADLKCANLDRADLSGVCLMESGLHSASLSCANLQDAYLQGANLTGANLNGADLQRAFVQGASVIDVNMRGANFKDADLSMLHFDTSTGEYRGIHLEGCYGCERFRRQALHQAFIEEFRESARGMNKVVYWVWSTFVDCGRSPWKLMKWVFVIWLLFAELFFLLQTCWSESFDIKPLPETIWTMLYYSIVTLTTLGFGDVTPLTYPAMILVSMEVVLGYIILGCLISFLSSKMVPCG</sequence>
<feature type="transmembrane region" description="Helical" evidence="1">
    <location>
        <begin position="272"/>
        <end position="291"/>
    </location>
</feature>
<dbReference type="Proteomes" id="UP000464954">
    <property type="component" value="Chromosome"/>
</dbReference>
<dbReference type="PANTHER" id="PTHR14136">
    <property type="entry name" value="BTB_POZ DOMAIN-CONTAINING PROTEIN KCTD9"/>
    <property type="match status" value="1"/>
</dbReference>
<name>A0A6P1MD75_9BACT</name>
<keyword evidence="1" id="KW-0472">Membrane</keyword>
<organism evidence="3 4">
    <name type="scientific">Tichowtungia aerotolerans</name>
    <dbReference type="NCBI Taxonomy" id="2697043"/>
    <lineage>
        <taxon>Bacteria</taxon>
        <taxon>Pseudomonadati</taxon>
        <taxon>Kiritimatiellota</taxon>
        <taxon>Tichowtungiia</taxon>
        <taxon>Tichowtungiales</taxon>
        <taxon>Tichowtungiaceae</taxon>
        <taxon>Tichowtungia</taxon>
    </lineage>
</organism>